<organism evidence="1">
    <name type="scientific">uncultured Microcoleus sp</name>
    <dbReference type="NCBI Taxonomy" id="259945"/>
    <lineage>
        <taxon>Bacteria</taxon>
        <taxon>Bacillati</taxon>
        <taxon>Cyanobacteriota</taxon>
        <taxon>Cyanophyceae</taxon>
        <taxon>Oscillatoriophycideae</taxon>
        <taxon>Oscillatoriales</taxon>
        <taxon>Microcoleaceae</taxon>
        <taxon>Microcoleus</taxon>
        <taxon>environmental samples</taxon>
    </lineage>
</organism>
<dbReference type="EMBL" id="CADCTZ010001530">
    <property type="protein sequence ID" value="CAA9403588.1"/>
    <property type="molecule type" value="Genomic_DNA"/>
</dbReference>
<dbReference type="AlphaFoldDB" id="A0A6J4P179"/>
<accession>A0A6J4P179</accession>
<name>A0A6J4P179_9CYAN</name>
<reference evidence="1" key="1">
    <citation type="submission" date="2020-02" db="EMBL/GenBank/DDBJ databases">
        <authorList>
            <person name="Meier V. D."/>
        </authorList>
    </citation>
    <scope>NUCLEOTIDE SEQUENCE</scope>
    <source>
        <strain evidence="1">AVDCRST_MAG84</strain>
    </source>
</reference>
<protein>
    <submittedName>
        <fullName evidence="1">Uncharacterized protein</fullName>
    </submittedName>
</protein>
<proteinExistence type="predicted"/>
<gene>
    <name evidence="1" type="ORF">AVDCRST_MAG84-6260</name>
</gene>
<sequence length="53" mass="6117">MLVGDTNLLLRSQRNSLKPTLLSPDCKSGIFKTPRRYRVCRFQLYLICCTILA</sequence>
<evidence type="ECO:0000313" key="1">
    <source>
        <dbReference type="EMBL" id="CAA9403588.1"/>
    </source>
</evidence>